<keyword evidence="5" id="KW-0808">Transferase</keyword>
<dbReference type="STRING" id="1314783.A0A165U6J8"/>
<dbReference type="AlphaFoldDB" id="A0A165U6J8"/>
<feature type="transmembrane region" description="Helical" evidence="3">
    <location>
        <begin position="899"/>
        <end position="920"/>
    </location>
</feature>
<dbReference type="Gene3D" id="3.40.50.720">
    <property type="entry name" value="NAD(P)-binding Rossmann-like Domain"/>
    <property type="match status" value="1"/>
</dbReference>
<dbReference type="EMBL" id="KV429033">
    <property type="protein sequence ID" value="KZT74468.1"/>
    <property type="molecule type" value="Genomic_DNA"/>
</dbReference>
<dbReference type="PANTHER" id="PTHR43574">
    <property type="entry name" value="EPIMERASE-RELATED"/>
    <property type="match status" value="1"/>
</dbReference>
<evidence type="ECO:0000259" key="4">
    <source>
        <dbReference type="SMART" id="SM00822"/>
    </source>
</evidence>
<dbReference type="InterPro" id="IPR001173">
    <property type="entry name" value="Glyco_trans_2-like"/>
</dbReference>
<evidence type="ECO:0000256" key="3">
    <source>
        <dbReference type="SAM" id="Phobius"/>
    </source>
</evidence>
<dbReference type="Proteomes" id="UP000076727">
    <property type="component" value="Unassembled WGS sequence"/>
</dbReference>
<dbReference type="SUPFAM" id="SSF53448">
    <property type="entry name" value="Nucleotide-diphospho-sugar transferases"/>
    <property type="match status" value="2"/>
</dbReference>
<keyword evidence="2" id="KW-0520">NAD</keyword>
<evidence type="ECO:0000256" key="2">
    <source>
        <dbReference type="ARBA" id="ARBA00023027"/>
    </source>
</evidence>
<proteinExistence type="inferred from homology"/>
<dbReference type="CDD" id="cd00761">
    <property type="entry name" value="Glyco_tranf_GTA_type"/>
    <property type="match status" value="1"/>
</dbReference>
<protein>
    <submittedName>
        <fullName evidence="5">Glycosyltransferase family 2 protein</fullName>
    </submittedName>
</protein>
<dbReference type="Gene3D" id="3.90.550.10">
    <property type="entry name" value="Spore Coat Polysaccharide Biosynthesis Protein SpsA, Chain A"/>
    <property type="match status" value="1"/>
</dbReference>
<organism evidence="5 6">
    <name type="scientific">Daedalea quercina L-15889</name>
    <dbReference type="NCBI Taxonomy" id="1314783"/>
    <lineage>
        <taxon>Eukaryota</taxon>
        <taxon>Fungi</taxon>
        <taxon>Dikarya</taxon>
        <taxon>Basidiomycota</taxon>
        <taxon>Agaricomycotina</taxon>
        <taxon>Agaricomycetes</taxon>
        <taxon>Polyporales</taxon>
        <taxon>Fomitopsis</taxon>
    </lineage>
</organism>
<dbReference type="InterPro" id="IPR057326">
    <property type="entry name" value="KR_dom"/>
</dbReference>
<dbReference type="InterPro" id="IPR036291">
    <property type="entry name" value="NAD(P)-bd_dom_sf"/>
</dbReference>
<dbReference type="SUPFAM" id="SSF51735">
    <property type="entry name" value="NAD(P)-binding Rossmann-fold domains"/>
    <property type="match status" value="1"/>
</dbReference>
<sequence>MLVPDGRILVTGGNGFIGGHMARHLARVGQYKIRVVDISKTAYLEPPTGVEVVIGNLCDPAICARAMHGVNAVLHFAATMGGMGVIHSANDFTIYQENHRMTLNLLAAAESAGAQLFFYASSACVYPDSLQGPGNEDVSLKEDDVWQQLPPCPQGLYGLEKLNTESVLFQYRSRLQIRIARFHNIYGPGGCWVGGREKAPAAFLRKAIALKRSGSLTDGIEVWGSGTQRRSFCFIDDAIEAIVTLIQSDCQEIVNIGDDRSVTIRQLADIAVRCAGLRDPANIQYRYVHDKPIGVASRNSNNDRVRRLLGWSPKTSLEEGMCRTGEWISKEMDKVLVRLKEPERVDMLRQYATSKKVDLQADAITFAILLPITSRGTASPENCLVNLARFAQSLAVSTADDVARLGTRYRVRIYLAIDNDDMFLLSDNGNRAEQVLRQEGSWEISTIVCNYPRGHVCALWRVCAREAWKDRADYVTLMGDDVVLLDPSWMSTVVRAFEQMSVEHGVPPGFGCIAFTDTSFPGMPTFPVVHRTHMDIFGGEVIPDIFVNQDGDPFLFQLYRRWGCSRMISPRVSNAVGGGEDARYQKVSAVGWTFGPLSDATAAVEAWLREHRPDVERKLTLDVVIPCYRVHLGYMDRFLALRSSPTCTVMFIVIVDDPCSPNIATLMGKYAHRPDVRIRVNAQNLGASASRNRGLQESSAEWVIFLDDDVTPEDNVLVEAEKAIRANPKAAGFVGTALFPVADTIATAAIHLAGVTYFWDIARKRADDDDLPWGVTANLIARRDKEDNIVFDLRFPKTGGGEDIDYCRRKRNFSMADGGNGFCAAPNVVVTHPWWNHGRRYWWRFYVWSKGDGALVAMYPEYTYRQVVPNSAEVLVLCVVATIGSCGVSLLLHGATTRVLQIALHGARACIAVLVTNILHDVYRHGWRNIDRTGALNMSLGGWALFLAIIESTFIRIFSEYGRLVGMIERREFGAVGRSFDWFTNRAGDGPRREENQNRLQRVGLWILILAVWYHA</sequence>
<dbReference type="GO" id="GO:0016740">
    <property type="term" value="F:transferase activity"/>
    <property type="evidence" value="ECO:0007669"/>
    <property type="project" value="UniProtKB-KW"/>
</dbReference>
<evidence type="ECO:0000313" key="6">
    <source>
        <dbReference type="Proteomes" id="UP000076727"/>
    </source>
</evidence>
<keyword evidence="3" id="KW-0472">Membrane</keyword>
<dbReference type="Gene3D" id="3.90.25.10">
    <property type="entry name" value="UDP-galactose 4-epimerase, domain 1"/>
    <property type="match status" value="1"/>
</dbReference>
<accession>A0A165U6J8</accession>
<dbReference type="Pfam" id="PF00535">
    <property type="entry name" value="Glycos_transf_2"/>
    <property type="match status" value="1"/>
</dbReference>
<feature type="domain" description="Ketoreductase" evidence="4">
    <location>
        <begin position="6"/>
        <end position="149"/>
    </location>
</feature>
<dbReference type="OrthoDB" id="331544at2759"/>
<name>A0A165U6J8_9APHY</name>
<keyword evidence="6" id="KW-1185">Reference proteome</keyword>
<dbReference type="InterPro" id="IPR001509">
    <property type="entry name" value="Epimerase_deHydtase"/>
</dbReference>
<dbReference type="InterPro" id="IPR029044">
    <property type="entry name" value="Nucleotide-diphossugar_trans"/>
</dbReference>
<evidence type="ECO:0000313" key="5">
    <source>
        <dbReference type="EMBL" id="KZT74468.1"/>
    </source>
</evidence>
<reference evidence="5 6" key="1">
    <citation type="journal article" date="2016" name="Mol. Biol. Evol.">
        <title>Comparative Genomics of Early-Diverging Mushroom-Forming Fungi Provides Insights into the Origins of Lignocellulose Decay Capabilities.</title>
        <authorList>
            <person name="Nagy L.G."/>
            <person name="Riley R."/>
            <person name="Tritt A."/>
            <person name="Adam C."/>
            <person name="Daum C."/>
            <person name="Floudas D."/>
            <person name="Sun H."/>
            <person name="Yadav J.S."/>
            <person name="Pangilinan J."/>
            <person name="Larsson K.H."/>
            <person name="Matsuura K."/>
            <person name="Barry K."/>
            <person name="Labutti K."/>
            <person name="Kuo R."/>
            <person name="Ohm R.A."/>
            <person name="Bhattacharya S.S."/>
            <person name="Shirouzu T."/>
            <person name="Yoshinaga Y."/>
            <person name="Martin F.M."/>
            <person name="Grigoriev I.V."/>
            <person name="Hibbett D.S."/>
        </authorList>
    </citation>
    <scope>NUCLEOTIDE SEQUENCE [LARGE SCALE GENOMIC DNA]</scope>
    <source>
        <strain evidence="5 6">L-15889</strain>
    </source>
</reference>
<feature type="transmembrane region" description="Helical" evidence="3">
    <location>
        <begin position="940"/>
        <end position="958"/>
    </location>
</feature>
<feature type="transmembrane region" description="Helical" evidence="3">
    <location>
        <begin position="874"/>
        <end position="892"/>
    </location>
</feature>
<dbReference type="Pfam" id="PF01370">
    <property type="entry name" value="Epimerase"/>
    <property type="match status" value="1"/>
</dbReference>
<keyword evidence="3" id="KW-0812">Transmembrane</keyword>
<comment type="similarity">
    <text evidence="1">Belongs to the NAD(P)-dependent epimerase/dehydratase family.</text>
</comment>
<evidence type="ECO:0000256" key="1">
    <source>
        <dbReference type="ARBA" id="ARBA00007637"/>
    </source>
</evidence>
<gene>
    <name evidence="5" type="ORF">DAEQUDRAFT_807594</name>
</gene>
<keyword evidence="3" id="KW-1133">Transmembrane helix</keyword>
<dbReference type="SMART" id="SM00822">
    <property type="entry name" value="PKS_KR"/>
    <property type="match status" value="1"/>
</dbReference>